<keyword evidence="4" id="KW-1185">Reference proteome</keyword>
<dbReference type="Pfam" id="PF13175">
    <property type="entry name" value="AAA_15"/>
    <property type="match status" value="2"/>
</dbReference>
<evidence type="ECO:0000259" key="1">
    <source>
        <dbReference type="Pfam" id="PF13175"/>
    </source>
</evidence>
<dbReference type="SUPFAM" id="SSF52540">
    <property type="entry name" value="P-loop containing nucleoside triphosphate hydrolases"/>
    <property type="match status" value="1"/>
</dbReference>
<dbReference type="RefSeq" id="WP_093149259.1">
    <property type="nucleotide sequence ID" value="NZ_FNBW01000004.1"/>
</dbReference>
<dbReference type="OrthoDB" id="9816534at2"/>
<dbReference type="PANTHER" id="PTHR43581">
    <property type="entry name" value="ATP/GTP PHOSPHATASE"/>
    <property type="match status" value="1"/>
</dbReference>
<dbReference type="Pfam" id="PF20469">
    <property type="entry name" value="OLD-like_TOPRIM"/>
    <property type="match status" value="1"/>
</dbReference>
<reference evidence="3 4" key="1">
    <citation type="submission" date="2016-10" db="EMBL/GenBank/DDBJ databases">
        <authorList>
            <person name="Varghese N."/>
            <person name="Submissions S."/>
        </authorList>
    </citation>
    <scope>NUCLEOTIDE SEQUENCE [LARGE SCALE GENOMIC DNA]</scope>
    <source>
        <strain evidence="3 4">DSM 18839</strain>
    </source>
</reference>
<name>A0A8G2BGD4_9PROT</name>
<keyword evidence="3" id="KW-0540">Nuclease</keyword>
<dbReference type="InterPro" id="IPR027417">
    <property type="entry name" value="P-loop_NTPase"/>
</dbReference>
<evidence type="ECO:0000259" key="2">
    <source>
        <dbReference type="Pfam" id="PF20469"/>
    </source>
</evidence>
<feature type="domain" description="OLD protein-like TOPRIM" evidence="2">
    <location>
        <begin position="463"/>
        <end position="528"/>
    </location>
</feature>
<feature type="domain" description="Endonuclease GajA/Old nuclease/RecF-like AAA" evidence="1">
    <location>
        <begin position="1"/>
        <end position="47"/>
    </location>
</feature>
<dbReference type="AlphaFoldDB" id="A0A8G2BGD4"/>
<dbReference type="PANTHER" id="PTHR43581:SF4">
    <property type="entry name" value="ATP_GTP PHOSPHATASE"/>
    <property type="match status" value="1"/>
</dbReference>
<dbReference type="InterPro" id="IPR041685">
    <property type="entry name" value="AAA_GajA/Old/RecF-like"/>
</dbReference>
<organism evidence="3 4">
    <name type="scientific">Thalassobaculum litoreum DSM 18839</name>
    <dbReference type="NCBI Taxonomy" id="1123362"/>
    <lineage>
        <taxon>Bacteria</taxon>
        <taxon>Pseudomonadati</taxon>
        <taxon>Pseudomonadota</taxon>
        <taxon>Alphaproteobacteria</taxon>
        <taxon>Rhodospirillales</taxon>
        <taxon>Thalassobaculaceae</taxon>
        <taxon>Thalassobaculum</taxon>
    </lineage>
</organism>
<dbReference type="GO" id="GO:0004519">
    <property type="term" value="F:endonuclease activity"/>
    <property type="evidence" value="ECO:0007669"/>
    <property type="project" value="UniProtKB-KW"/>
</dbReference>
<dbReference type="EMBL" id="FNBW01000004">
    <property type="protein sequence ID" value="SDF49982.1"/>
    <property type="molecule type" value="Genomic_DNA"/>
</dbReference>
<comment type="caution">
    <text evidence="3">The sequence shown here is derived from an EMBL/GenBank/DDBJ whole genome shotgun (WGS) entry which is preliminary data.</text>
</comment>
<feature type="domain" description="Endonuclease GajA/Old nuclease/RecF-like AAA" evidence="1">
    <location>
        <begin position="230"/>
        <end position="343"/>
    </location>
</feature>
<accession>A0A8G2BGD4</accession>
<dbReference type="InterPro" id="IPR034139">
    <property type="entry name" value="TOPRIM_OLD"/>
</dbReference>
<keyword evidence="3" id="KW-0378">Hydrolase</keyword>
<gene>
    <name evidence="3" type="ORF">SAMN05660686_01446</name>
</gene>
<sequence>MQIKRVKISNFRSIRHAEIELNKTTVLIGPNNAGKTAILEAIRIALTRRWGQRGTGFTEYDVHLSGTRTDPRVGDPVVIEIEMHEGAAAEWPEEVTETLADIIQLDPMSGQSSIIMRVSCAWDEGEESYVPKWEFLNLDRNPLTGSGARSTNFQEFFSFLPVFYLDAIRDAGDEFSARSQFWGRLLRTVQIPDALEQKSVRIFNLLNAKLLAADPLLGNLATSLSDISQVATTGSPGQANLRVLPLNTWDLLSKAEVIYQTDGAKPWLPLVRHGQGVQSLSVMFLFRSFVDLLLGELYRPDSTAVLALEEPETHLHPQAARSLFRHVQELEGQKIVSTHSPYFLQHIPFRDLRVVRASADGTEIRSLPREYRCRVPHLPSIDPIIAKAPRLLEYDRGSSELVIKGEMPDPCFRDLLLAYHGQPETDDFHARLRASKNASLEFIPDTELAKLETFARRIRGEIFFANKWILVEGQSEYHILHGMAKSIGYDLDENGIAVIDFQNNGNPECFAALGRALGYSWTMLVDGDPQGTKFLSSVASRNFDSTCMAERTRQLSAGALENQLVADGLQPELKAILVGQSVSGAGTMNDTDLIAALKDDKCSYAAELGAQCAADNALTKRMPSQLRDVITVLKALP</sequence>
<keyword evidence="3" id="KW-0255">Endonuclease</keyword>
<evidence type="ECO:0000313" key="3">
    <source>
        <dbReference type="EMBL" id="SDF49982.1"/>
    </source>
</evidence>
<protein>
    <submittedName>
        <fullName evidence="3">Putative ATP-dependent endonuclease of the OLD family</fullName>
    </submittedName>
</protein>
<dbReference type="CDD" id="cd01026">
    <property type="entry name" value="TOPRIM_OLD"/>
    <property type="match status" value="1"/>
</dbReference>
<dbReference type="InterPro" id="IPR051396">
    <property type="entry name" value="Bact_Antivir_Def_Nuclease"/>
</dbReference>
<dbReference type="Gene3D" id="3.40.50.300">
    <property type="entry name" value="P-loop containing nucleotide triphosphate hydrolases"/>
    <property type="match status" value="2"/>
</dbReference>
<evidence type="ECO:0000313" key="4">
    <source>
        <dbReference type="Proteomes" id="UP000198615"/>
    </source>
</evidence>
<dbReference type="Proteomes" id="UP000198615">
    <property type="component" value="Unassembled WGS sequence"/>
</dbReference>
<proteinExistence type="predicted"/>